<dbReference type="EMBL" id="QLLG01000413">
    <property type="protein sequence ID" value="RMX63368.1"/>
    <property type="molecule type" value="Genomic_DNA"/>
</dbReference>
<dbReference type="PIRSF" id="PIRSF006305">
    <property type="entry name" value="Maf"/>
    <property type="match status" value="1"/>
</dbReference>
<dbReference type="CDD" id="cd00555">
    <property type="entry name" value="Maf"/>
    <property type="match status" value="1"/>
</dbReference>
<proteinExistence type="inferred from homology"/>
<dbReference type="GO" id="GO:0047429">
    <property type="term" value="F:nucleoside triphosphate diphosphatase activity"/>
    <property type="evidence" value="ECO:0007669"/>
    <property type="project" value="InterPro"/>
</dbReference>
<protein>
    <recommendedName>
        <fullName evidence="5">Septum formation protein Maf</fullName>
    </recommendedName>
</protein>
<dbReference type="InterPro" id="IPR029001">
    <property type="entry name" value="ITPase-like_fam"/>
</dbReference>
<evidence type="ECO:0000313" key="3">
    <source>
        <dbReference type="EMBL" id="RMX63368.1"/>
    </source>
</evidence>
<evidence type="ECO:0000256" key="1">
    <source>
        <dbReference type="ARBA" id="ARBA00001968"/>
    </source>
</evidence>
<dbReference type="PANTHER" id="PTHR43213:SF5">
    <property type="entry name" value="BIFUNCTIONAL DTTP_UTP PYROPHOSPHATASE_METHYLTRANSFERASE PROTEIN-RELATED"/>
    <property type="match status" value="1"/>
</dbReference>
<dbReference type="VEuPathDB" id="FungiDB:DD237_007436"/>
<dbReference type="AlphaFoldDB" id="A0A3M6V8U9"/>
<dbReference type="SUPFAM" id="SSF52972">
    <property type="entry name" value="ITPase-like"/>
    <property type="match status" value="1"/>
</dbReference>
<keyword evidence="4" id="KW-1185">Reference proteome</keyword>
<dbReference type="STRING" id="542832.A0A3M6V8U9"/>
<organism evidence="3 4">
    <name type="scientific">Peronospora effusa</name>
    <dbReference type="NCBI Taxonomy" id="542832"/>
    <lineage>
        <taxon>Eukaryota</taxon>
        <taxon>Sar</taxon>
        <taxon>Stramenopiles</taxon>
        <taxon>Oomycota</taxon>
        <taxon>Peronosporomycetes</taxon>
        <taxon>Peronosporales</taxon>
        <taxon>Peronosporaceae</taxon>
        <taxon>Peronospora</taxon>
    </lineage>
</organism>
<dbReference type="Gene3D" id="3.90.950.10">
    <property type="match status" value="1"/>
</dbReference>
<dbReference type="Pfam" id="PF02545">
    <property type="entry name" value="Maf"/>
    <property type="match status" value="1"/>
</dbReference>
<dbReference type="NCBIfam" id="TIGR00172">
    <property type="entry name" value="maf"/>
    <property type="match status" value="1"/>
</dbReference>
<evidence type="ECO:0008006" key="5">
    <source>
        <dbReference type="Google" id="ProtNLM"/>
    </source>
</evidence>
<dbReference type="PANTHER" id="PTHR43213">
    <property type="entry name" value="BIFUNCTIONAL DTTP/UTP PYROPHOSPHATASE/METHYLTRANSFERASE PROTEIN-RELATED"/>
    <property type="match status" value="1"/>
</dbReference>
<accession>A0A3M6V8U9</accession>
<evidence type="ECO:0000256" key="2">
    <source>
        <dbReference type="ARBA" id="ARBA00022801"/>
    </source>
</evidence>
<dbReference type="HAMAP" id="MF_00528">
    <property type="entry name" value="Maf"/>
    <property type="match status" value="1"/>
</dbReference>
<comment type="cofactor">
    <cofactor evidence="1">
        <name>a divalent metal cation</name>
        <dbReference type="ChEBI" id="CHEBI:60240"/>
    </cofactor>
</comment>
<dbReference type="Proteomes" id="UP000282087">
    <property type="component" value="Unassembled WGS sequence"/>
</dbReference>
<name>A0A3M6V8U9_9STRA</name>
<keyword evidence="2" id="KW-0378">Hydrolase</keyword>
<sequence>MLSALSNHLRYHRVILASQSPRRLELLRDCGLSFEVIPSSFEENLSKEQFPTPDLYVMENAKQKALEVLHRVSRDEKAHSELSTVIIGCDTVVVQDGVILEKPKDKEDAFNMLTKLSDRPHEVFSGVAIFTTERGIDNPHLFFEKTSLVFGPLEPEDIHFYIATGEPMGKAGAYGLQGETQHLKLQWVGRPGLTDTFFSTGRARCFVKEVHGCSNNVIGFPVQRFCHELKSLTSRNEI</sequence>
<evidence type="ECO:0000313" key="4">
    <source>
        <dbReference type="Proteomes" id="UP000282087"/>
    </source>
</evidence>
<comment type="caution">
    <text evidence="3">The sequence shown here is derived from an EMBL/GenBank/DDBJ whole genome shotgun (WGS) entry which is preliminary data.</text>
</comment>
<gene>
    <name evidence="3" type="ORF">DD238_007170</name>
</gene>
<reference evidence="3 4" key="1">
    <citation type="submission" date="2018-06" db="EMBL/GenBank/DDBJ databases">
        <title>Comparative genomics of downy mildews reveals potential adaptations to biotrophy.</title>
        <authorList>
            <person name="Fletcher K."/>
            <person name="Klosterman S.J."/>
            <person name="Derevnina L."/>
            <person name="Martin F."/>
            <person name="Koike S."/>
            <person name="Reyes Chin-Wo S."/>
            <person name="Mou B."/>
            <person name="Michelmore R."/>
        </authorList>
    </citation>
    <scope>NUCLEOTIDE SEQUENCE [LARGE SCALE GENOMIC DNA]</scope>
    <source>
        <strain evidence="3 4">R14</strain>
    </source>
</reference>
<dbReference type="InterPro" id="IPR003697">
    <property type="entry name" value="Maf-like"/>
</dbReference>